<dbReference type="Pfam" id="PF00135">
    <property type="entry name" value="COesterase"/>
    <property type="match status" value="1"/>
</dbReference>
<evidence type="ECO:0000256" key="2">
    <source>
        <dbReference type="ARBA" id="ARBA00022801"/>
    </source>
</evidence>
<evidence type="ECO:0000313" key="6">
    <source>
        <dbReference type="Proteomes" id="UP000799429"/>
    </source>
</evidence>
<organism evidence="5 6">
    <name type="scientific">Patellaria atrata CBS 101060</name>
    <dbReference type="NCBI Taxonomy" id="1346257"/>
    <lineage>
        <taxon>Eukaryota</taxon>
        <taxon>Fungi</taxon>
        <taxon>Dikarya</taxon>
        <taxon>Ascomycota</taxon>
        <taxon>Pezizomycotina</taxon>
        <taxon>Dothideomycetes</taxon>
        <taxon>Dothideomycetes incertae sedis</taxon>
        <taxon>Patellariales</taxon>
        <taxon>Patellariaceae</taxon>
        <taxon>Patellaria</taxon>
    </lineage>
</organism>
<dbReference type="FunFam" id="3.40.50.1820:FF:000342">
    <property type="entry name" value="Carboxylic ester hydrolase"/>
    <property type="match status" value="1"/>
</dbReference>
<evidence type="ECO:0000259" key="4">
    <source>
        <dbReference type="Pfam" id="PF00135"/>
    </source>
</evidence>
<dbReference type="SUPFAM" id="SSF53474">
    <property type="entry name" value="alpha/beta-Hydrolases"/>
    <property type="match status" value="1"/>
</dbReference>
<feature type="chain" id="PRO_5040528083" description="Carboxylic ester hydrolase" evidence="3">
    <location>
        <begin position="25"/>
        <end position="700"/>
    </location>
</feature>
<gene>
    <name evidence="5" type="ORF">M501DRAFT_941034</name>
</gene>
<feature type="signal peptide" evidence="3">
    <location>
        <begin position="1"/>
        <end position="24"/>
    </location>
</feature>
<accession>A0A9P4VLV0</accession>
<evidence type="ECO:0000313" key="5">
    <source>
        <dbReference type="EMBL" id="KAF2835948.1"/>
    </source>
</evidence>
<dbReference type="EC" id="3.1.1.-" evidence="3"/>
<keyword evidence="6" id="KW-1185">Reference proteome</keyword>
<dbReference type="Gene3D" id="3.40.50.1820">
    <property type="entry name" value="alpha/beta hydrolase"/>
    <property type="match status" value="1"/>
</dbReference>
<dbReference type="Proteomes" id="UP000799429">
    <property type="component" value="Unassembled WGS sequence"/>
</dbReference>
<sequence length="700" mass="75105">MAGRTVVSFLVLVIAALLVPTLTANPLVDSRPFLSNSETSLTLLYQNNFNLSDSASHVSAILLDPLPQSQAASACAALSETLISESTIRAHRADFLRQFSYLAYSGRSSSVQSYHINGGVVVTTGNFNNLAFKPNIARFSRLPVLCTQSTQVAFANATASASNQISVASQGNTFVGFRNKKSFRFQGIPYADTPKRWQYSALYSPRGQTIQATSYGPQCAQGGGGSEDCLSLNIQTPYIPKSGSRKNLKPVLFWIHGGGFTGGTGADPLSDGGDLASREDIVVVTINYRLSTLGFLAIPGTSIKGNYGIQDQITALEWTIKNIAQFGGDPKKITISGESAGAGSVRTLLGSPKAIGKFQGAIAMSSLGGGVTLGLSGDYGTTYSTYYSIPQSYAVAGQNIFQAAGCTQNTLDEQISCLETVPALDLIRLSSVARYVVQDGTYVNTAQLIVSKKNASTAHIPVIFGVARDDGASFSTYPKTPVTTEVEGIQAALGISASYAQSIIDSGLFPYYDTGNVTFDSFNVSQRVATDKTFRCIDQATVYAGSKSGAFQSAYYYQMERSYGGYDPNNLGGPPITPGYPNGNPNLPYFRLHGSDMPWLFGTLSTLRDANDLYSIQLTAGYFAEYVRSRQPNPKQSYLRARGYTTTLNAIERTGPWLPVKGAEGPIKLFDYPSYSSSFIDVPQCAFLNYSVSYYLEGGR</sequence>
<feature type="domain" description="Carboxylesterase type B" evidence="4">
    <location>
        <begin position="181"/>
        <end position="636"/>
    </location>
</feature>
<dbReference type="PANTHER" id="PTHR43142:SF3">
    <property type="entry name" value="PUTATIVE (AFU_ORTHOLOGUE AFUA_3G09070)-RELATED"/>
    <property type="match status" value="1"/>
</dbReference>
<protein>
    <recommendedName>
        <fullName evidence="3">Carboxylic ester hydrolase</fullName>
        <ecNumber evidence="3">3.1.1.-</ecNumber>
    </recommendedName>
</protein>
<dbReference type="InterPro" id="IPR000997">
    <property type="entry name" value="Cholinesterase"/>
</dbReference>
<dbReference type="InterPro" id="IPR029058">
    <property type="entry name" value="AB_hydrolase_fold"/>
</dbReference>
<evidence type="ECO:0000256" key="1">
    <source>
        <dbReference type="ARBA" id="ARBA00005964"/>
    </source>
</evidence>
<dbReference type="AlphaFoldDB" id="A0A9P4VLV0"/>
<dbReference type="InterPro" id="IPR019826">
    <property type="entry name" value="Carboxylesterase_B_AS"/>
</dbReference>
<dbReference type="GO" id="GO:0004104">
    <property type="term" value="F:cholinesterase activity"/>
    <property type="evidence" value="ECO:0007669"/>
    <property type="project" value="InterPro"/>
</dbReference>
<dbReference type="PANTHER" id="PTHR43142">
    <property type="entry name" value="CARBOXYLIC ESTER HYDROLASE"/>
    <property type="match status" value="1"/>
</dbReference>
<dbReference type="PROSITE" id="PS00122">
    <property type="entry name" value="CARBOXYLESTERASE_B_1"/>
    <property type="match status" value="1"/>
</dbReference>
<dbReference type="InterPro" id="IPR002018">
    <property type="entry name" value="CarbesteraseB"/>
</dbReference>
<name>A0A9P4VLV0_9PEZI</name>
<dbReference type="PRINTS" id="PR00878">
    <property type="entry name" value="CHOLNESTRASE"/>
</dbReference>
<keyword evidence="2 3" id="KW-0378">Hydrolase</keyword>
<reference evidence="5" key="1">
    <citation type="journal article" date="2020" name="Stud. Mycol.">
        <title>101 Dothideomycetes genomes: a test case for predicting lifestyles and emergence of pathogens.</title>
        <authorList>
            <person name="Haridas S."/>
            <person name="Albert R."/>
            <person name="Binder M."/>
            <person name="Bloem J."/>
            <person name="Labutti K."/>
            <person name="Salamov A."/>
            <person name="Andreopoulos B."/>
            <person name="Baker S."/>
            <person name="Barry K."/>
            <person name="Bills G."/>
            <person name="Bluhm B."/>
            <person name="Cannon C."/>
            <person name="Castanera R."/>
            <person name="Culley D."/>
            <person name="Daum C."/>
            <person name="Ezra D."/>
            <person name="Gonzalez J."/>
            <person name="Henrissat B."/>
            <person name="Kuo A."/>
            <person name="Liang C."/>
            <person name="Lipzen A."/>
            <person name="Lutzoni F."/>
            <person name="Magnuson J."/>
            <person name="Mondo S."/>
            <person name="Nolan M."/>
            <person name="Ohm R."/>
            <person name="Pangilinan J."/>
            <person name="Park H.-J."/>
            <person name="Ramirez L."/>
            <person name="Alfaro M."/>
            <person name="Sun H."/>
            <person name="Tritt A."/>
            <person name="Yoshinaga Y."/>
            <person name="Zwiers L.-H."/>
            <person name="Turgeon B."/>
            <person name="Goodwin S."/>
            <person name="Spatafora J."/>
            <person name="Crous P."/>
            <person name="Grigoriev I."/>
        </authorList>
    </citation>
    <scope>NUCLEOTIDE SEQUENCE</scope>
    <source>
        <strain evidence="5">CBS 101060</strain>
    </source>
</reference>
<dbReference type="OrthoDB" id="408631at2759"/>
<comment type="caution">
    <text evidence="5">The sequence shown here is derived from an EMBL/GenBank/DDBJ whole genome shotgun (WGS) entry which is preliminary data.</text>
</comment>
<dbReference type="EMBL" id="MU006106">
    <property type="protein sequence ID" value="KAF2835948.1"/>
    <property type="molecule type" value="Genomic_DNA"/>
</dbReference>
<evidence type="ECO:0000256" key="3">
    <source>
        <dbReference type="RuleBase" id="RU361235"/>
    </source>
</evidence>
<keyword evidence="3" id="KW-0732">Signal</keyword>
<proteinExistence type="inferred from homology"/>
<comment type="similarity">
    <text evidence="1 3">Belongs to the type-B carboxylesterase/lipase family.</text>
</comment>